<dbReference type="AlphaFoldDB" id="A0A1Y5F5D6"/>
<dbReference type="EMBL" id="MAAO01000007">
    <property type="protein sequence ID" value="OUR95880.1"/>
    <property type="molecule type" value="Genomic_DNA"/>
</dbReference>
<gene>
    <name evidence="1" type="ORF">A9Q84_15385</name>
</gene>
<proteinExistence type="predicted"/>
<protein>
    <submittedName>
        <fullName evidence="1">Uncharacterized protein</fullName>
    </submittedName>
</protein>
<evidence type="ECO:0000313" key="1">
    <source>
        <dbReference type="EMBL" id="OUR95880.1"/>
    </source>
</evidence>
<dbReference type="Proteomes" id="UP000196531">
    <property type="component" value="Unassembled WGS sequence"/>
</dbReference>
<sequence length="244" mass="29535">MNFKKLTVIGASLVIIVTAYRCLDFFPHTYMWLTHSPKEYMGNMEPKFPSWFSVVFGDLVGPDINHNGIRDDVEIYMNREFKELGDSDKAIIYNYAIRMQNVMKYPLGHEYKEAFWVERKYMWDCIFILGGHKFGTDGDRYQDFLDNGISYINDKTLNTFRKLRKESSFMNQFHMRSNGDDEHLHRILNLEDVCHFNSKISNEIRKKHFIEQAKDYKDMKRYFYQMYEKKYGKNKRHLYERYMN</sequence>
<comment type="caution">
    <text evidence="1">The sequence shown here is derived from an EMBL/GenBank/DDBJ whole genome shotgun (WGS) entry which is preliminary data.</text>
</comment>
<reference evidence="2" key="1">
    <citation type="journal article" date="2017" name="Proc. Natl. Acad. Sci. U.S.A.">
        <title>Simulation of Deepwater Horizon oil plume reveals substrate specialization within a complex community of hydrocarbon-degraders.</title>
        <authorList>
            <person name="Hu P."/>
            <person name="Dubinsky E.A."/>
            <person name="Probst A.J."/>
            <person name="Wang J."/>
            <person name="Sieber C.M.K."/>
            <person name="Tom L.M."/>
            <person name="Gardinali P."/>
            <person name="Banfield J.F."/>
            <person name="Atlas R.M."/>
            <person name="Andersen G.L."/>
        </authorList>
    </citation>
    <scope>NUCLEOTIDE SEQUENCE [LARGE SCALE GENOMIC DNA]</scope>
</reference>
<accession>A0A1Y5F5D6</accession>
<organism evidence="1 2">
    <name type="scientific">Halobacteriovorax marinus</name>
    <dbReference type="NCBI Taxonomy" id="97084"/>
    <lineage>
        <taxon>Bacteria</taxon>
        <taxon>Pseudomonadati</taxon>
        <taxon>Bdellovibrionota</taxon>
        <taxon>Bacteriovoracia</taxon>
        <taxon>Bacteriovoracales</taxon>
        <taxon>Halobacteriovoraceae</taxon>
        <taxon>Halobacteriovorax</taxon>
    </lineage>
</organism>
<evidence type="ECO:0000313" key="2">
    <source>
        <dbReference type="Proteomes" id="UP000196531"/>
    </source>
</evidence>
<name>A0A1Y5F5D6_9BACT</name>